<comment type="caution">
    <text evidence="2">The sequence shown here is derived from an EMBL/GenBank/DDBJ whole genome shotgun (WGS) entry which is preliminary data.</text>
</comment>
<proteinExistence type="predicted"/>
<protein>
    <submittedName>
        <fullName evidence="2">DUF559 domain-containing protein</fullName>
    </submittedName>
</protein>
<dbReference type="InterPro" id="IPR007569">
    <property type="entry name" value="DUF559"/>
</dbReference>
<name>A0ABV0GN71_PAENI</name>
<dbReference type="Gene3D" id="3.40.960.10">
    <property type="entry name" value="VSR Endonuclease"/>
    <property type="match status" value="1"/>
</dbReference>
<organism evidence="2 3">
    <name type="scientific">Paenarthrobacter nicotinovorans</name>
    <name type="common">Arthrobacter nicotinovorans</name>
    <dbReference type="NCBI Taxonomy" id="29320"/>
    <lineage>
        <taxon>Bacteria</taxon>
        <taxon>Bacillati</taxon>
        <taxon>Actinomycetota</taxon>
        <taxon>Actinomycetes</taxon>
        <taxon>Micrococcales</taxon>
        <taxon>Micrococcaceae</taxon>
        <taxon>Paenarthrobacter</taxon>
    </lineage>
</organism>
<evidence type="ECO:0000259" key="1">
    <source>
        <dbReference type="Pfam" id="PF04480"/>
    </source>
</evidence>
<dbReference type="Pfam" id="PF04480">
    <property type="entry name" value="DUF559"/>
    <property type="match status" value="1"/>
</dbReference>
<dbReference type="Proteomes" id="UP001448614">
    <property type="component" value="Unassembled WGS sequence"/>
</dbReference>
<keyword evidence="3" id="KW-1185">Reference proteome</keyword>
<sequence length="280" mass="30630">MDALQYLQKVGGVARTGQLLAAGYSRTDVARLPTQGAGQPRRGVFMLKGCRAEFAAAIRNNAKVTCASAAGHYGLWLRRPPERHHLACNHGHGSGFVRHRTVRFDGDPTLPVAGVEDAVIHSLGCLEPNAAAAMAVSAVRLHGVPLALLREELSADKSRPALVILQELDLRAESIVEVDAQYLFKAHGIGYDAQVQLPGIGRVDFLIEGMLIVEVDGFAFHADRASLRRDLFRNNASTLKGFSVLRYPPEAIWYEPDRVIAEIRAVLERLRDVPPRFVSS</sequence>
<feature type="domain" description="DUF559" evidence="1">
    <location>
        <begin position="203"/>
        <end position="267"/>
    </location>
</feature>
<dbReference type="RefSeq" id="WP_035761258.1">
    <property type="nucleotide sequence ID" value="NZ_JAVDRC010000002.1"/>
</dbReference>
<evidence type="ECO:0000313" key="2">
    <source>
        <dbReference type="EMBL" id="MEO3939943.1"/>
    </source>
</evidence>
<reference evidence="2 3" key="1">
    <citation type="journal article" date="2024" name="Appl. Microbiol. Biotechnol.">
        <title>Biosynthetic gene clusters with biotechnological applications in novel Antarctic isolates from Actinomycetota.</title>
        <authorList>
            <person name="Bruna P."/>
            <person name="Nunez-Montero K."/>
            <person name="Contreras M.J."/>
            <person name="Leal K."/>
            <person name="Garcia M."/>
            <person name="Abanto M."/>
            <person name="Barrientos L."/>
        </authorList>
    </citation>
    <scope>NUCLEOTIDE SEQUENCE [LARGE SCALE GENOMIC DNA]</scope>
    <source>
        <strain evidence="2 3">Se16.17</strain>
    </source>
</reference>
<accession>A0ABV0GN71</accession>
<evidence type="ECO:0000313" key="3">
    <source>
        <dbReference type="Proteomes" id="UP001448614"/>
    </source>
</evidence>
<gene>
    <name evidence="2" type="ORF">V3C41_02525</name>
</gene>
<dbReference type="EMBL" id="JBBMFV010000004">
    <property type="protein sequence ID" value="MEO3939943.1"/>
    <property type="molecule type" value="Genomic_DNA"/>
</dbReference>